<dbReference type="InterPro" id="IPR009057">
    <property type="entry name" value="Homeodomain-like_sf"/>
</dbReference>
<dbReference type="PANTHER" id="PTHR30055">
    <property type="entry name" value="HTH-TYPE TRANSCRIPTIONAL REGULATOR RUTR"/>
    <property type="match status" value="1"/>
</dbReference>
<organism evidence="7 8">
    <name type="scientific">Rhodococcoides fascians</name>
    <name type="common">Rhodococcus fascians</name>
    <dbReference type="NCBI Taxonomy" id="1828"/>
    <lineage>
        <taxon>Bacteria</taxon>
        <taxon>Bacillati</taxon>
        <taxon>Actinomycetota</taxon>
        <taxon>Actinomycetes</taxon>
        <taxon>Mycobacteriales</taxon>
        <taxon>Nocardiaceae</taxon>
        <taxon>Rhodococcoides</taxon>
    </lineage>
</organism>
<evidence type="ECO:0000256" key="4">
    <source>
        <dbReference type="PROSITE-ProRule" id="PRU00335"/>
    </source>
</evidence>
<feature type="domain" description="Cyclic nucleotide-binding" evidence="5">
    <location>
        <begin position="87"/>
        <end position="186"/>
    </location>
</feature>
<dbReference type="GO" id="GO:0000976">
    <property type="term" value="F:transcription cis-regulatory region binding"/>
    <property type="evidence" value="ECO:0007669"/>
    <property type="project" value="TreeGrafter"/>
</dbReference>
<evidence type="ECO:0000256" key="2">
    <source>
        <dbReference type="ARBA" id="ARBA00023125"/>
    </source>
</evidence>
<dbReference type="PATRIC" id="fig|1653479.3.peg.2905"/>
<gene>
    <name evidence="7" type="primary">betI_9</name>
    <name evidence="7" type="ORF">A3Q41_02873</name>
</gene>
<evidence type="ECO:0000259" key="5">
    <source>
        <dbReference type="PROSITE" id="PS50042"/>
    </source>
</evidence>
<dbReference type="PROSITE" id="PS01081">
    <property type="entry name" value="HTH_TETR_1"/>
    <property type="match status" value="1"/>
</dbReference>
<accession>A0A143QMJ4</accession>
<sequence length="216" mass="23329">MNDSKAAKPVREGSPLKRAAIVAAARELFVQQGVDRVSMDAVASSAKVSKATVYEYFGDKRRLFLAILADVSQSLLATVQLTLDKHLSDTAPITTVPQLQQTLTEVAIDLGQSVVGSADYSDGFALVAQERLRTPSTEDDIATDAVVLALAERLGHFVDVGLVETDRPELAAEHFFALTVLLAFDRHPGPANRDAQGIRQTMIDGVHAFVRAYSPR</sequence>
<evidence type="ECO:0000313" key="7">
    <source>
        <dbReference type="EMBL" id="AMY24164.1"/>
    </source>
</evidence>
<reference evidence="7 8" key="1">
    <citation type="journal article" date="2016" name="Genome Announc.">
        <title>Complete Genome and Plasmid Sequences for Rhodococcus fascians D188 and Draft Sequences for Rhodococcus Isolates PBTS 1 and PBTS 2.</title>
        <authorList>
            <person name="Stamler R.A."/>
            <person name="Vereecke D."/>
            <person name="Zhang Y."/>
            <person name="Schilkey F."/>
            <person name="Devitt N."/>
            <person name="Randall J.J."/>
        </authorList>
    </citation>
    <scope>NUCLEOTIDE SEQUENCE [LARGE SCALE GENOMIC DNA]</scope>
    <source>
        <strain evidence="7 8">PBTS2</strain>
    </source>
</reference>
<evidence type="ECO:0000313" key="8">
    <source>
        <dbReference type="Proteomes" id="UP000076038"/>
    </source>
</evidence>
<feature type="DNA-binding region" description="H-T-H motif" evidence="4">
    <location>
        <begin position="38"/>
        <end position="57"/>
    </location>
</feature>
<dbReference type="GO" id="GO:0003700">
    <property type="term" value="F:DNA-binding transcription factor activity"/>
    <property type="evidence" value="ECO:0007669"/>
    <property type="project" value="TreeGrafter"/>
</dbReference>
<keyword evidence="1" id="KW-0805">Transcription regulation</keyword>
<dbReference type="PANTHER" id="PTHR30055:SF146">
    <property type="entry name" value="HTH-TYPE TRANSCRIPTIONAL DUAL REGULATOR CECR"/>
    <property type="match status" value="1"/>
</dbReference>
<dbReference type="Proteomes" id="UP000076038">
    <property type="component" value="Chromosome"/>
</dbReference>
<dbReference type="GO" id="GO:0045892">
    <property type="term" value="P:negative regulation of DNA-templated transcription"/>
    <property type="evidence" value="ECO:0007669"/>
    <property type="project" value="UniProtKB-ARBA"/>
</dbReference>
<keyword evidence="2 4" id="KW-0238">DNA-binding</keyword>
<dbReference type="PROSITE" id="PS50977">
    <property type="entry name" value="HTH_TETR_2"/>
    <property type="match status" value="1"/>
</dbReference>
<dbReference type="PROSITE" id="PS50042">
    <property type="entry name" value="CNMP_BINDING_3"/>
    <property type="match status" value="1"/>
</dbReference>
<dbReference type="InterPro" id="IPR001647">
    <property type="entry name" value="HTH_TetR"/>
</dbReference>
<feature type="domain" description="HTH tetR-type" evidence="6">
    <location>
        <begin position="15"/>
        <end position="75"/>
    </location>
</feature>
<dbReference type="RefSeq" id="WP_228139167.1">
    <property type="nucleotide sequence ID" value="NZ_CP015220.1"/>
</dbReference>
<dbReference type="FunFam" id="1.10.10.60:FF:000141">
    <property type="entry name" value="TetR family transcriptional regulator"/>
    <property type="match status" value="1"/>
</dbReference>
<reference evidence="8" key="2">
    <citation type="submission" date="2016-04" db="EMBL/GenBank/DDBJ databases">
        <title>Complete Genome and Plasmid Sequences for Rhodococcus fascians D188 and Draft Sequences for Rhodococcus spp. Isolates PBTS 1 and PBTS 2.</title>
        <authorList>
            <person name="Stamer R."/>
            <person name="Vereecke D."/>
            <person name="Zhang Y."/>
            <person name="Schilkey F."/>
            <person name="Devitt N."/>
            <person name="Randall J."/>
        </authorList>
    </citation>
    <scope>NUCLEOTIDE SEQUENCE [LARGE SCALE GENOMIC DNA]</scope>
    <source>
        <strain evidence="8">PBTS2</strain>
    </source>
</reference>
<protein>
    <submittedName>
        <fullName evidence="7">HTH-type transcriptional regulator BetI</fullName>
    </submittedName>
</protein>
<dbReference type="AlphaFoldDB" id="A0A143QMJ4"/>
<dbReference type="Pfam" id="PF00440">
    <property type="entry name" value="TetR_N"/>
    <property type="match status" value="1"/>
</dbReference>
<dbReference type="SUPFAM" id="SSF46689">
    <property type="entry name" value="Homeodomain-like"/>
    <property type="match status" value="1"/>
</dbReference>
<evidence type="ECO:0000259" key="6">
    <source>
        <dbReference type="PROSITE" id="PS50977"/>
    </source>
</evidence>
<dbReference type="PRINTS" id="PR00455">
    <property type="entry name" value="HTHTETR"/>
</dbReference>
<dbReference type="InterPro" id="IPR023772">
    <property type="entry name" value="DNA-bd_HTH_TetR-type_CS"/>
</dbReference>
<name>A0A143QMJ4_RHOFA</name>
<evidence type="ECO:0000256" key="3">
    <source>
        <dbReference type="ARBA" id="ARBA00023163"/>
    </source>
</evidence>
<dbReference type="EMBL" id="CP015220">
    <property type="protein sequence ID" value="AMY24164.1"/>
    <property type="molecule type" value="Genomic_DNA"/>
</dbReference>
<dbReference type="Gene3D" id="1.10.357.10">
    <property type="entry name" value="Tetracycline Repressor, domain 2"/>
    <property type="match status" value="1"/>
</dbReference>
<dbReference type="InterPro" id="IPR050109">
    <property type="entry name" value="HTH-type_TetR-like_transc_reg"/>
</dbReference>
<dbReference type="KEGG" id="rhs:A3Q41_02873"/>
<proteinExistence type="predicted"/>
<keyword evidence="3" id="KW-0804">Transcription</keyword>
<keyword evidence="8" id="KW-1185">Reference proteome</keyword>
<evidence type="ECO:0000256" key="1">
    <source>
        <dbReference type="ARBA" id="ARBA00023015"/>
    </source>
</evidence>
<dbReference type="InterPro" id="IPR000595">
    <property type="entry name" value="cNMP-bd_dom"/>
</dbReference>